<keyword evidence="3" id="KW-1185">Reference proteome</keyword>
<evidence type="ECO:0000256" key="1">
    <source>
        <dbReference type="SAM" id="SignalP"/>
    </source>
</evidence>
<organism evidence="2 3">
    <name type="scientific">Hymenobacter cyanobacteriorum</name>
    <dbReference type="NCBI Taxonomy" id="2926463"/>
    <lineage>
        <taxon>Bacteria</taxon>
        <taxon>Pseudomonadati</taxon>
        <taxon>Bacteroidota</taxon>
        <taxon>Cytophagia</taxon>
        <taxon>Cytophagales</taxon>
        <taxon>Hymenobacteraceae</taxon>
        <taxon>Hymenobacter</taxon>
    </lineage>
</organism>
<reference evidence="2" key="1">
    <citation type="submission" date="2022-03" db="EMBL/GenBank/DDBJ databases">
        <title>Bacterial whole genome sequence for Hymenobacter sp. DH14.</title>
        <authorList>
            <person name="Le V."/>
        </authorList>
    </citation>
    <scope>NUCLEOTIDE SEQUENCE</scope>
    <source>
        <strain evidence="2">DH14</strain>
    </source>
</reference>
<dbReference type="EMBL" id="JALBGC010000003">
    <property type="protein sequence ID" value="MCI1188119.1"/>
    <property type="molecule type" value="Genomic_DNA"/>
</dbReference>
<dbReference type="Proteomes" id="UP001139193">
    <property type="component" value="Unassembled WGS sequence"/>
</dbReference>
<dbReference type="AlphaFoldDB" id="A0A9X1VFB3"/>
<proteinExistence type="predicted"/>
<feature type="signal peptide" evidence="1">
    <location>
        <begin position="1"/>
        <end position="20"/>
    </location>
</feature>
<protein>
    <submittedName>
        <fullName evidence="2">Uncharacterized protein</fullName>
    </submittedName>
</protein>
<feature type="chain" id="PRO_5040868391" evidence="1">
    <location>
        <begin position="21"/>
        <end position="206"/>
    </location>
</feature>
<evidence type="ECO:0000313" key="2">
    <source>
        <dbReference type="EMBL" id="MCI1188119.1"/>
    </source>
</evidence>
<dbReference type="PROSITE" id="PS51257">
    <property type="entry name" value="PROKAR_LIPOPROTEIN"/>
    <property type="match status" value="1"/>
</dbReference>
<evidence type="ECO:0000313" key="3">
    <source>
        <dbReference type="Proteomes" id="UP001139193"/>
    </source>
</evidence>
<accession>A0A9X1VFB3</accession>
<comment type="caution">
    <text evidence="2">The sequence shown here is derived from an EMBL/GenBank/DDBJ whole genome shotgun (WGS) entry which is preliminary data.</text>
</comment>
<gene>
    <name evidence="2" type="ORF">MON38_11880</name>
</gene>
<dbReference type="RefSeq" id="WP_241936385.1">
    <property type="nucleotide sequence ID" value="NZ_JALBGC010000003.1"/>
</dbReference>
<keyword evidence="1" id="KW-0732">Signal</keyword>
<name>A0A9X1VFB3_9BACT</name>
<sequence>MNVHRLILWAVLLAAGGSCARRPPHMGSGPPQAMPAADVSFASFGDKAMIGREAAIERRYATDAACLKAARRYHKNVLHNAGEPVPYTSSPLTYSFPKPGNGGVKPKELRFTTAAVVDSSNVSFLEVEQASPAPTDSTNARELRDVVKELVKAGATIVRKQEIDPNPINGKRAWRVVLHTDKPINSSDKRLVLEGTFGLVINPPYP</sequence>